<keyword evidence="2" id="KW-1185">Reference proteome</keyword>
<evidence type="ECO:0000313" key="2">
    <source>
        <dbReference type="Proteomes" id="UP001159405"/>
    </source>
</evidence>
<dbReference type="EMBL" id="CALNXK010000055">
    <property type="protein sequence ID" value="CAH3135018.1"/>
    <property type="molecule type" value="Genomic_DNA"/>
</dbReference>
<comment type="caution">
    <text evidence="1">The sequence shown here is derived from an EMBL/GenBank/DDBJ whole genome shotgun (WGS) entry which is preliminary data.</text>
</comment>
<name>A0ABN8P611_9CNID</name>
<gene>
    <name evidence="1" type="ORF">PLOB_00037715</name>
</gene>
<reference evidence="1 2" key="1">
    <citation type="submission" date="2022-05" db="EMBL/GenBank/DDBJ databases">
        <authorList>
            <consortium name="Genoscope - CEA"/>
            <person name="William W."/>
        </authorList>
    </citation>
    <scope>NUCLEOTIDE SEQUENCE [LARGE SCALE GENOMIC DNA]</scope>
</reference>
<feature type="non-terminal residue" evidence="1">
    <location>
        <position position="1"/>
    </location>
</feature>
<feature type="non-terminal residue" evidence="1">
    <location>
        <position position="213"/>
    </location>
</feature>
<evidence type="ECO:0000313" key="1">
    <source>
        <dbReference type="EMBL" id="CAH3135018.1"/>
    </source>
</evidence>
<accession>A0ABN8P611</accession>
<protein>
    <submittedName>
        <fullName evidence="1">Uncharacterized protein</fullName>
    </submittedName>
</protein>
<sequence>IITATSQLIPIEKLGLPVGPSRQFRRVNDAFVDSLKEELLKKEPSGSHGCLFVVAKGVESKETFDPAKKDAYEYEVLGGTHLMLATKKLHSQYPENKHYQGRMARIYCGLTDDQAAYLGAMHQRSSSFCHDITYREEVERCRSQLYGELDVQSLHYGTSILKYLGAFMEVNRLYEIGKLKGQKFSPGDVVKGTLAIKQWHMKPLVSLPDETKL</sequence>
<dbReference type="Proteomes" id="UP001159405">
    <property type="component" value="Unassembled WGS sequence"/>
</dbReference>
<organism evidence="1 2">
    <name type="scientific">Porites lobata</name>
    <dbReference type="NCBI Taxonomy" id="104759"/>
    <lineage>
        <taxon>Eukaryota</taxon>
        <taxon>Metazoa</taxon>
        <taxon>Cnidaria</taxon>
        <taxon>Anthozoa</taxon>
        <taxon>Hexacorallia</taxon>
        <taxon>Scleractinia</taxon>
        <taxon>Fungiina</taxon>
        <taxon>Poritidae</taxon>
        <taxon>Porites</taxon>
    </lineage>
</organism>
<proteinExistence type="predicted"/>